<evidence type="ECO:0000313" key="4">
    <source>
        <dbReference type="Proteomes" id="UP000605848"/>
    </source>
</evidence>
<dbReference type="AlphaFoldDB" id="A0A936ZL73"/>
<keyword evidence="1" id="KW-1133">Transmembrane helix</keyword>
<dbReference type="InterPro" id="IPR012495">
    <property type="entry name" value="TadE-like_dom"/>
</dbReference>
<reference evidence="3" key="1">
    <citation type="submission" date="2021-01" db="EMBL/GenBank/DDBJ databases">
        <title>Microvirga sp.</title>
        <authorList>
            <person name="Kim M.K."/>
        </authorList>
    </citation>
    <scope>NUCLEOTIDE SEQUENCE</scope>
    <source>
        <strain evidence="3">5420S-16</strain>
    </source>
</reference>
<evidence type="ECO:0000313" key="3">
    <source>
        <dbReference type="EMBL" id="MBL0408080.1"/>
    </source>
</evidence>
<dbReference type="RefSeq" id="WP_202065756.1">
    <property type="nucleotide sequence ID" value="NZ_JAEQMY010000145.1"/>
</dbReference>
<gene>
    <name evidence="3" type="ORF">JKG68_29740</name>
</gene>
<keyword evidence="1" id="KW-0472">Membrane</keyword>
<organism evidence="3 4">
    <name type="scientific">Microvirga aerilata</name>
    <dbReference type="NCBI Taxonomy" id="670292"/>
    <lineage>
        <taxon>Bacteria</taxon>
        <taxon>Pseudomonadati</taxon>
        <taxon>Pseudomonadota</taxon>
        <taxon>Alphaproteobacteria</taxon>
        <taxon>Hyphomicrobiales</taxon>
        <taxon>Methylobacteriaceae</taxon>
        <taxon>Microvirga</taxon>
    </lineage>
</organism>
<accession>A0A936ZL73</accession>
<comment type="caution">
    <text evidence="3">The sequence shown here is derived from an EMBL/GenBank/DDBJ whole genome shotgun (WGS) entry which is preliminary data.</text>
</comment>
<dbReference type="Proteomes" id="UP000605848">
    <property type="component" value="Unassembled WGS sequence"/>
</dbReference>
<evidence type="ECO:0000259" key="2">
    <source>
        <dbReference type="Pfam" id="PF07811"/>
    </source>
</evidence>
<dbReference type="Pfam" id="PF07811">
    <property type="entry name" value="TadE"/>
    <property type="match status" value="1"/>
</dbReference>
<keyword evidence="1" id="KW-0812">Transmembrane</keyword>
<evidence type="ECO:0000256" key="1">
    <source>
        <dbReference type="SAM" id="Phobius"/>
    </source>
</evidence>
<name>A0A936ZL73_9HYPH</name>
<sequence length="196" mass="21112">MADLLAKASVMRLVGCPLQRSTKAEHSLRGRFWFDQRGATAIEFALAAGTLVFLILNGVDLGRYIYVRSQVENATQMGAHGIWKQCDPMKLPIVPKCYKDQAAAKAAVVNIIGAIVKGVTSEHVTVTEGYYCSDSAGALHAVVDVTKPPAQCLPGVVPGDYLQVQVGYSFNPIFGDLTAARIFGTSISTTSYMRLQ</sequence>
<dbReference type="EMBL" id="JAEQMY010000145">
    <property type="protein sequence ID" value="MBL0408080.1"/>
    <property type="molecule type" value="Genomic_DNA"/>
</dbReference>
<protein>
    <submittedName>
        <fullName evidence="3">Pilus assembly protein</fullName>
    </submittedName>
</protein>
<keyword evidence="4" id="KW-1185">Reference proteome</keyword>
<proteinExistence type="predicted"/>
<feature type="transmembrane region" description="Helical" evidence="1">
    <location>
        <begin position="38"/>
        <end position="59"/>
    </location>
</feature>
<feature type="domain" description="TadE-like" evidence="2">
    <location>
        <begin position="38"/>
        <end position="79"/>
    </location>
</feature>